<name>A0A6P7WZE8_9AMPH</name>
<feature type="domain" description="PH" evidence="2">
    <location>
        <begin position="17"/>
        <end position="118"/>
    </location>
</feature>
<dbReference type="CTD" id="80301"/>
<dbReference type="PROSITE" id="PS50003">
    <property type="entry name" value="PH_DOMAIN"/>
    <property type="match status" value="1"/>
</dbReference>
<feature type="compositionally biased region" description="Basic and acidic residues" evidence="1">
    <location>
        <begin position="239"/>
        <end position="255"/>
    </location>
</feature>
<keyword evidence="3" id="KW-1185">Reference proteome</keyword>
<evidence type="ECO:0000313" key="4">
    <source>
        <dbReference type="RefSeq" id="XP_030045613.1"/>
    </source>
</evidence>
<feature type="compositionally biased region" description="Polar residues" evidence="1">
    <location>
        <begin position="465"/>
        <end position="478"/>
    </location>
</feature>
<dbReference type="InterPro" id="IPR043448">
    <property type="entry name" value="PKHO1/2"/>
</dbReference>
<sequence>MGDGLQEDGEKPKSAHPADRAGWLKKSAGGLLGLWKERYILLCKTQLLVYENEDDQKCVETVELGSYEACQDLRSVLMKKNRFILLRSPGNKVQNIKFQAKSPEEKEGWIKALNEGISKGKNRVFDEVTVDKSLALEHVTRDRVKVGQGRRPPTRIHLKEVANTASDGIMRLDLDLVDTGAVNFAPVANEIADVLPKEAPKPPMPPVKPNDSPALESSHLGNGSISEVHPQAPAPPSKALKENAWKDKFGSKEDVEKVDEECAGSSNRSSKEDLTEANTKNSDGTPAPPPKILSDKLKVKWEETSSEPELMEELKAGDGTPVPPPKILSDKLKVKWEESSSEPELIKEPKASVISTGDTPAKDATKPPAPPPKILSERLKIQADGVHSSQSYLEVTDQVSSAQVAATEDETADHSKESTSLKDQLQTKEDNRKEADREKEIELASEEQQVLSSGNKDDKEKTSKSCKQTGKFSASNVIHSDFPKPRRSSIGDLLSESSNTKEGKQGQLLDLRKHHLHRVEIKLASGQEKTELLLQKVLDGGLVQNQEGKGSEGNAGLLLREAVQELRQATDALQEIKSLGELEKKSEVPTEEPEEKQKGLVSFHRRSFP</sequence>
<feature type="compositionally biased region" description="Basic and acidic residues" evidence="1">
    <location>
        <begin position="328"/>
        <end position="350"/>
    </location>
</feature>
<feature type="region of interest" description="Disordered" evidence="1">
    <location>
        <begin position="579"/>
        <end position="609"/>
    </location>
</feature>
<feature type="compositionally biased region" description="Basic and acidic residues" evidence="1">
    <location>
        <begin position="293"/>
        <end position="303"/>
    </location>
</feature>
<dbReference type="AlphaFoldDB" id="A0A6P7WZE8"/>
<organism evidence="3 4">
    <name type="scientific">Microcaecilia unicolor</name>
    <dbReference type="NCBI Taxonomy" id="1415580"/>
    <lineage>
        <taxon>Eukaryota</taxon>
        <taxon>Metazoa</taxon>
        <taxon>Chordata</taxon>
        <taxon>Craniata</taxon>
        <taxon>Vertebrata</taxon>
        <taxon>Euteleostomi</taxon>
        <taxon>Amphibia</taxon>
        <taxon>Gymnophiona</taxon>
        <taxon>Siphonopidae</taxon>
        <taxon>Microcaecilia</taxon>
    </lineage>
</organism>
<reference evidence="4" key="1">
    <citation type="submission" date="2025-08" db="UniProtKB">
        <authorList>
            <consortium name="RefSeq"/>
        </authorList>
    </citation>
    <scope>IDENTIFICATION</scope>
</reference>
<protein>
    <submittedName>
        <fullName evidence="4">Pleckstrin homology domain-containing family O member 2 isoform X1</fullName>
    </submittedName>
</protein>
<dbReference type="SUPFAM" id="SSF50729">
    <property type="entry name" value="PH domain-like"/>
    <property type="match status" value="1"/>
</dbReference>
<dbReference type="Pfam" id="PF00169">
    <property type="entry name" value="PH"/>
    <property type="match status" value="1"/>
</dbReference>
<dbReference type="PANTHER" id="PTHR15871">
    <property type="entry name" value="PH DOMAIN-CONTAINING PROTEIN"/>
    <property type="match status" value="1"/>
</dbReference>
<feature type="compositionally biased region" description="Basic and acidic residues" evidence="1">
    <location>
        <begin position="579"/>
        <end position="588"/>
    </location>
</feature>
<dbReference type="Gene3D" id="2.30.29.30">
    <property type="entry name" value="Pleckstrin-homology domain (PH domain)/Phosphotyrosine-binding domain (PTB)"/>
    <property type="match status" value="1"/>
</dbReference>
<dbReference type="FunCoup" id="A0A6P7WZE8">
    <property type="interactions" value="290"/>
</dbReference>
<feature type="compositionally biased region" description="Polar residues" evidence="1">
    <location>
        <begin position="387"/>
        <end position="404"/>
    </location>
</feature>
<feature type="region of interest" description="Disordered" evidence="1">
    <location>
        <begin position="386"/>
        <end position="508"/>
    </location>
</feature>
<dbReference type="InParanoid" id="A0A6P7WZE8"/>
<dbReference type="GO" id="GO:0071888">
    <property type="term" value="P:macrophage apoptotic process"/>
    <property type="evidence" value="ECO:0007669"/>
    <property type="project" value="TreeGrafter"/>
</dbReference>
<dbReference type="SMART" id="SM00233">
    <property type="entry name" value="PH"/>
    <property type="match status" value="1"/>
</dbReference>
<dbReference type="PANTHER" id="PTHR15871:SF2">
    <property type="entry name" value="PLECKSTRIN HOMOLOGY DOMAIN-CONTAINING FAMILY O MEMBER 2"/>
    <property type="match status" value="1"/>
</dbReference>
<feature type="region of interest" description="Disordered" evidence="1">
    <location>
        <begin position="196"/>
        <end position="374"/>
    </location>
</feature>
<dbReference type="RefSeq" id="XP_030045613.1">
    <property type="nucleotide sequence ID" value="XM_030189753.1"/>
</dbReference>
<dbReference type="KEGG" id="muo:115459920"/>
<dbReference type="InterPro" id="IPR011993">
    <property type="entry name" value="PH-like_dom_sf"/>
</dbReference>
<dbReference type="CDD" id="cd13317">
    <property type="entry name" value="PH_PLEKHO1_PLEKHO2"/>
    <property type="match status" value="1"/>
</dbReference>
<dbReference type="Proteomes" id="UP000515156">
    <property type="component" value="Chromosome 1"/>
</dbReference>
<feature type="compositionally biased region" description="Basic and acidic residues" evidence="1">
    <location>
        <begin position="8"/>
        <end position="19"/>
    </location>
</feature>
<evidence type="ECO:0000256" key="1">
    <source>
        <dbReference type="SAM" id="MobiDB-lite"/>
    </source>
</evidence>
<evidence type="ECO:0000313" key="3">
    <source>
        <dbReference type="Proteomes" id="UP000515156"/>
    </source>
</evidence>
<dbReference type="GeneID" id="115459920"/>
<feature type="compositionally biased region" description="Basic and acidic residues" evidence="1">
    <location>
        <begin position="412"/>
        <end position="442"/>
    </location>
</feature>
<feature type="region of interest" description="Disordered" evidence="1">
    <location>
        <begin position="1"/>
        <end position="20"/>
    </location>
</feature>
<gene>
    <name evidence="4" type="primary">PLEKHO2</name>
</gene>
<accession>A0A6P7WZE8</accession>
<dbReference type="InterPro" id="IPR001849">
    <property type="entry name" value="PH_domain"/>
</dbReference>
<proteinExistence type="predicted"/>
<dbReference type="OrthoDB" id="8860305at2759"/>
<evidence type="ECO:0000259" key="2">
    <source>
        <dbReference type="PROSITE" id="PS50003"/>
    </source>
</evidence>